<keyword evidence="2" id="KW-0614">Plasmid</keyword>
<proteinExistence type="predicted"/>
<dbReference type="AlphaFoldDB" id="A0A1U9V3B2"/>
<dbReference type="KEGG" id="cuh:BJN34_36525"/>
<evidence type="ECO:0000256" key="1">
    <source>
        <dbReference type="SAM" id="MobiDB-lite"/>
    </source>
</evidence>
<dbReference type="RefSeq" id="WP_078201777.1">
    <property type="nucleotide sequence ID" value="NZ_CP017759.1"/>
</dbReference>
<organism evidence="2 3">
    <name type="scientific">Cupriavidus necator</name>
    <name type="common">Alcaligenes eutrophus</name>
    <name type="synonym">Ralstonia eutropha</name>
    <dbReference type="NCBI Taxonomy" id="106590"/>
    <lineage>
        <taxon>Bacteria</taxon>
        <taxon>Pseudomonadati</taxon>
        <taxon>Pseudomonadota</taxon>
        <taxon>Betaproteobacteria</taxon>
        <taxon>Burkholderiales</taxon>
        <taxon>Burkholderiaceae</taxon>
        <taxon>Cupriavidus</taxon>
    </lineage>
</organism>
<dbReference type="EMBL" id="CP017759">
    <property type="protein sequence ID" value="AQV99383.1"/>
    <property type="molecule type" value="Genomic_DNA"/>
</dbReference>
<protein>
    <submittedName>
        <fullName evidence="2">Uncharacterized protein</fullName>
    </submittedName>
</protein>
<evidence type="ECO:0000313" key="2">
    <source>
        <dbReference type="EMBL" id="AQV99383.1"/>
    </source>
</evidence>
<reference evidence="3" key="1">
    <citation type="submission" date="2017-02" db="EMBL/GenBank/DDBJ databases">
        <title>Complete genome sequence of Cupriavidus necator strain NH9, a 3-chlorobenzoate degrader.</title>
        <authorList>
            <person name="Moriuchi R."/>
            <person name="Dohra H."/>
            <person name="Ogawa N."/>
        </authorList>
    </citation>
    <scope>NUCLEOTIDE SEQUENCE [LARGE SCALE GENOMIC DNA]</scope>
    <source>
        <strain evidence="3">NH9</strain>
        <plasmid evidence="3">penh92</plasmid>
    </source>
</reference>
<sequence>MTQALKTNQSRVTQKAPKVVVRAVTAAKTVVVTSAMKAKLKEAAKTSTRRNFPELPEWRSNTSR</sequence>
<evidence type="ECO:0000313" key="3">
    <source>
        <dbReference type="Proteomes" id="UP000189627"/>
    </source>
</evidence>
<dbReference type="Proteomes" id="UP000189627">
    <property type="component" value="Plasmid pENH92"/>
</dbReference>
<geneLocation type="plasmid" evidence="3">
    <name>penh92</name>
</geneLocation>
<accession>A0A1U9V3B2</accession>
<feature type="region of interest" description="Disordered" evidence="1">
    <location>
        <begin position="43"/>
        <end position="64"/>
    </location>
</feature>
<gene>
    <name evidence="2" type="ORF">BJN34_36525</name>
</gene>
<name>A0A1U9V3B2_CUPNE</name>